<dbReference type="Gene3D" id="3.30.2290.10">
    <property type="entry name" value="PmbA/TldD superfamily"/>
    <property type="match status" value="1"/>
</dbReference>
<gene>
    <name evidence="8" type="ORF">KDW03_01020</name>
</gene>
<name>A0AAX3BDT2_9SPIR</name>
<dbReference type="Proteomes" id="UP001056539">
    <property type="component" value="Chromosome"/>
</dbReference>
<dbReference type="Pfam" id="PF19289">
    <property type="entry name" value="PmbA_TldD_3rd"/>
    <property type="match status" value="1"/>
</dbReference>
<dbReference type="InterPro" id="IPR002510">
    <property type="entry name" value="Metalloprtase-TldD/E_N"/>
</dbReference>
<dbReference type="Pfam" id="PF01523">
    <property type="entry name" value="PmbA_TldD_1st"/>
    <property type="match status" value="1"/>
</dbReference>
<feature type="domain" description="Metalloprotease TldD/E central" evidence="7">
    <location>
        <begin position="107"/>
        <end position="211"/>
    </location>
</feature>
<evidence type="ECO:0000256" key="1">
    <source>
        <dbReference type="ARBA" id="ARBA00005836"/>
    </source>
</evidence>
<evidence type="ECO:0000259" key="5">
    <source>
        <dbReference type="Pfam" id="PF01523"/>
    </source>
</evidence>
<dbReference type="InterPro" id="IPR036059">
    <property type="entry name" value="TldD/PmbA_sf"/>
</dbReference>
<keyword evidence="2" id="KW-0645">Protease</keyword>
<dbReference type="InterPro" id="IPR025502">
    <property type="entry name" value="TldD"/>
</dbReference>
<accession>A0AAX3BDT2</accession>
<evidence type="ECO:0000256" key="3">
    <source>
        <dbReference type="ARBA" id="ARBA00022801"/>
    </source>
</evidence>
<reference evidence="8" key="1">
    <citation type="submission" date="2021-04" db="EMBL/GenBank/DDBJ databases">
        <authorList>
            <person name="Postec A."/>
        </authorList>
    </citation>
    <scope>NUCLEOTIDE SEQUENCE</scope>
    <source>
        <strain evidence="8">F1F22</strain>
    </source>
</reference>
<organism evidence="8 9">
    <name type="scientific">Thermospira aquatica</name>
    <dbReference type="NCBI Taxonomy" id="2828656"/>
    <lineage>
        <taxon>Bacteria</taxon>
        <taxon>Pseudomonadati</taxon>
        <taxon>Spirochaetota</taxon>
        <taxon>Spirochaetia</taxon>
        <taxon>Brevinematales</taxon>
        <taxon>Thermospiraceae</taxon>
        <taxon>Thermospira</taxon>
    </lineage>
</organism>
<sequence length="453" mass="49880">MDIDAIKQALEPADYYEIHLQTNFTTSIVYANQTIEHLQTSITRTGNIRVLFEGGWGFISFNGEDYKRYASEALAMARLVSHHQKEGSHVLTYPPIQDHISSPVAISPAEYSLEQKVHLVQSYHDLLTHPMISRQSVTYRDTTTKTTFVNSEGSHITMNRTFTGLAMSVTARDGTLLQRASDSVGQYGGMELVLGLEQNAETIKKRALDLLKAPPLEAGVYTVLLDPRLAGVFAHEAFGHLSEADFLAENPDMLEVMRENRRFGPEFLSIVDDGSIPGLAGYTPYDDEGISAHKTYLLKDGILTGRLHSRETAWRMNQKPTGNARAINPRYQPIVRMTNTYIEPKDTPLENMIAGIKDGIYACDYLGGMTNLEMFTFSAAYAYRIQNGRITNLVRDVVLTGNVFTTLENIQAIGNDLQHHGGLGGCGKGGQSGLPVSTGSPHILVSNVKIGGV</sequence>
<evidence type="ECO:0000313" key="9">
    <source>
        <dbReference type="Proteomes" id="UP001056539"/>
    </source>
</evidence>
<dbReference type="AlphaFoldDB" id="A0AAX3BDT2"/>
<proteinExistence type="inferred from homology"/>
<dbReference type="KEGG" id="taqu:KDW03_01020"/>
<evidence type="ECO:0000256" key="4">
    <source>
        <dbReference type="ARBA" id="ARBA00023049"/>
    </source>
</evidence>
<protein>
    <submittedName>
        <fullName evidence="8">TldD/PmbA family protein</fullName>
    </submittedName>
</protein>
<dbReference type="Pfam" id="PF19290">
    <property type="entry name" value="PmbA_TldD_2nd"/>
    <property type="match status" value="1"/>
</dbReference>
<evidence type="ECO:0000259" key="6">
    <source>
        <dbReference type="Pfam" id="PF19289"/>
    </source>
</evidence>
<dbReference type="InterPro" id="IPR051463">
    <property type="entry name" value="Peptidase_U62_metallo"/>
</dbReference>
<dbReference type="RefSeq" id="WP_271435543.1">
    <property type="nucleotide sequence ID" value="NZ_CP073355.1"/>
</dbReference>
<dbReference type="PIRSF" id="PIRSF004919">
    <property type="entry name" value="TldD"/>
    <property type="match status" value="1"/>
</dbReference>
<evidence type="ECO:0000313" key="8">
    <source>
        <dbReference type="EMBL" id="URA10415.1"/>
    </source>
</evidence>
<dbReference type="InterPro" id="IPR035068">
    <property type="entry name" value="TldD/PmbA_N"/>
</dbReference>
<keyword evidence="4" id="KW-0482">Metalloprotease</keyword>
<dbReference type="EMBL" id="CP073355">
    <property type="protein sequence ID" value="URA10415.1"/>
    <property type="molecule type" value="Genomic_DNA"/>
</dbReference>
<dbReference type="InterPro" id="IPR045569">
    <property type="entry name" value="Metalloprtase-TldD/E_C"/>
</dbReference>
<comment type="similarity">
    <text evidence="1">Belongs to the peptidase U62 family.</text>
</comment>
<feature type="domain" description="Metalloprotease TldD/E C-terminal" evidence="6">
    <location>
        <begin position="219"/>
        <end position="452"/>
    </location>
</feature>
<dbReference type="GO" id="GO:0006508">
    <property type="term" value="P:proteolysis"/>
    <property type="evidence" value="ECO:0007669"/>
    <property type="project" value="UniProtKB-KW"/>
</dbReference>
<dbReference type="InterPro" id="IPR045570">
    <property type="entry name" value="Metalloprtase-TldD/E_cen_dom"/>
</dbReference>
<dbReference type="SUPFAM" id="SSF111283">
    <property type="entry name" value="Putative modulator of DNA gyrase, PmbA/TldD"/>
    <property type="match status" value="1"/>
</dbReference>
<evidence type="ECO:0000256" key="2">
    <source>
        <dbReference type="ARBA" id="ARBA00022670"/>
    </source>
</evidence>
<dbReference type="PANTHER" id="PTHR30624">
    <property type="entry name" value="UNCHARACTERIZED PROTEIN TLDD AND PMBA"/>
    <property type="match status" value="1"/>
</dbReference>
<dbReference type="GO" id="GO:0005829">
    <property type="term" value="C:cytosol"/>
    <property type="evidence" value="ECO:0007669"/>
    <property type="project" value="TreeGrafter"/>
</dbReference>
<dbReference type="PANTHER" id="PTHR30624:SF0">
    <property type="entry name" value="METALLOPROTEASE SLR0863"/>
    <property type="match status" value="1"/>
</dbReference>
<keyword evidence="3" id="KW-0378">Hydrolase</keyword>
<keyword evidence="9" id="KW-1185">Reference proteome</keyword>
<evidence type="ECO:0000259" key="7">
    <source>
        <dbReference type="Pfam" id="PF19290"/>
    </source>
</evidence>
<reference evidence="8" key="2">
    <citation type="submission" date="2022-06" db="EMBL/GenBank/DDBJ databases">
        <title>Thermospira aquatica gen. nov., sp. nov.</title>
        <authorList>
            <person name="Ben Ali Gam Z."/>
            <person name="Labat M."/>
        </authorList>
    </citation>
    <scope>NUCLEOTIDE SEQUENCE</scope>
    <source>
        <strain evidence="8">F1F22</strain>
    </source>
</reference>
<feature type="domain" description="Metalloprotease TldD/E N-terminal" evidence="5">
    <location>
        <begin position="17"/>
        <end position="77"/>
    </location>
</feature>
<dbReference type="GO" id="GO:0008237">
    <property type="term" value="F:metallopeptidase activity"/>
    <property type="evidence" value="ECO:0007669"/>
    <property type="project" value="UniProtKB-KW"/>
</dbReference>